<feature type="region of interest" description="Disordered" evidence="2">
    <location>
        <begin position="150"/>
        <end position="228"/>
    </location>
</feature>
<feature type="region of interest" description="Disordered" evidence="2">
    <location>
        <begin position="666"/>
        <end position="708"/>
    </location>
</feature>
<feature type="region of interest" description="Disordered" evidence="2">
    <location>
        <begin position="519"/>
        <end position="560"/>
    </location>
</feature>
<gene>
    <name evidence="4" type="ORF">EVJ58_g1818</name>
</gene>
<dbReference type="Gene3D" id="1.20.58.340">
    <property type="entry name" value="Magnesium transport protein CorA, transmembrane region"/>
    <property type="match status" value="1"/>
</dbReference>
<dbReference type="GO" id="GO:0015095">
    <property type="term" value="F:magnesium ion transmembrane transporter activity"/>
    <property type="evidence" value="ECO:0007669"/>
    <property type="project" value="InterPro"/>
</dbReference>
<keyword evidence="3" id="KW-0812">Transmembrane</keyword>
<accession>A0A4Y9Z183</accession>
<dbReference type="PANTHER" id="PTHR21535">
    <property type="entry name" value="MAGNESIUM AND COBALT TRANSPORT PROTEIN/MITOCHONDRIAL IMPORT INNER MEMBRANE TRANSLOCASE SUBUNIT TIM8"/>
    <property type="match status" value="1"/>
</dbReference>
<organism evidence="4 5">
    <name type="scientific">Rhodofomes roseus</name>
    <dbReference type="NCBI Taxonomy" id="34475"/>
    <lineage>
        <taxon>Eukaryota</taxon>
        <taxon>Fungi</taxon>
        <taxon>Dikarya</taxon>
        <taxon>Basidiomycota</taxon>
        <taxon>Agaricomycotina</taxon>
        <taxon>Agaricomycetes</taxon>
        <taxon>Polyporales</taxon>
        <taxon>Rhodofomes</taxon>
    </lineage>
</organism>
<feature type="compositionally biased region" description="Acidic residues" evidence="2">
    <location>
        <begin position="160"/>
        <end position="174"/>
    </location>
</feature>
<evidence type="ECO:0000313" key="4">
    <source>
        <dbReference type="EMBL" id="TFY67149.1"/>
    </source>
</evidence>
<evidence type="ECO:0000256" key="1">
    <source>
        <dbReference type="SAM" id="Coils"/>
    </source>
</evidence>
<feature type="compositionally biased region" description="Low complexity" evidence="2">
    <location>
        <begin position="519"/>
        <end position="545"/>
    </location>
</feature>
<evidence type="ECO:0000256" key="2">
    <source>
        <dbReference type="SAM" id="MobiDB-lite"/>
    </source>
</evidence>
<proteinExistence type="predicted"/>
<name>A0A4Y9Z183_9APHY</name>
<feature type="compositionally biased region" description="Polar residues" evidence="2">
    <location>
        <begin position="695"/>
        <end position="705"/>
    </location>
</feature>
<feature type="region of interest" description="Disordered" evidence="2">
    <location>
        <begin position="456"/>
        <end position="490"/>
    </location>
</feature>
<evidence type="ECO:0000256" key="3">
    <source>
        <dbReference type="SAM" id="Phobius"/>
    </source>
</evidence>
<keyword evidence="3" id="KW-0472">Membrane</keyword>
<dbReference type="CDD" id="cd12829">
    <property type="entry name" value="Alr1p-like"/>
    <property type="match status" value="1"/>
</dbReference>
<dbReference type="InterPro" id="IPR044089">
    <property type="entry name" value="Alr1-like"/>
</dbReference>
<feature type="compositionally biased region" description="Basic and acidic residues" evidence="2">
    <location>
        <begin position="180"/>
        <end position="201"/>
    </location>
</feature>
<dbReference type="GO" id="GO:0016020">
    <property type="term" value="C:membrane"/>
    <property type="evidence" value="ECO:0007669"/>
    <property type="project" value="TreeGrafter"/>
</dbReference>
<feature type="coiled-coil region" evidence="1">
    <location>
        <begin position="242"/>
        <end position="298"/>
    </location>
</feature>
<dbReference type="SUPFAM" id="SSF143865">
    <property type="entry name" value="CorA soluble domain-like"/>
    <property type="match status" value="1"/>
</dbReference>
<feature type="compositionally biased region" description="Acidic residues" evidence="2">
    <location>
        <begin position="102"/>
        <end position="127"/>
    </location>
</feature>
<reference evidence="4 5" key="1">
    <citation type="submission" date="2019-01" db="EMBL/GenBank/DDBJ databases">
        <title>Genome sequencing of the rare red list fungi Fomitopsis rosea.</title>
        <authorList>
            <person name="Buettner E."/>
            <person name="Kellner H."/>
        </authorList>
    </citation>
    <scope>NUCLEOTIDE SEQUENCE [LARGE SCALE GENOMIC DNA]</scope>
    <source>
        <strain evidence="4 5">DSM 105464</strain>
    </source>
</reference>
<dbReference type="InterPro" id="IPR009292">
    <property type="entry name" value="RRP36"/>
</dbReference>
<dbReference type="STRING" id="34475.A0A4Y9Z183"/>
<protein>
    <submittedName>
        <fullName evidence="4">Uncharacterized protein</fullName>
    </submittedName>
</protein>
<dbReference type="InterPro" id="IPR045861">
    <property type="entry name" value="CorA_cytoplasmic_dom"/>
</dbReference>
<evidence type="ECO:0000313" key="5">
    <source>
        <dbReference type="Proteomes" id="UP000298390"/>
    </source>
</evidence>
<feature type="region of interest" description="Disordered" evidence="2">
    <location>
        <begin position="1"/>
        <end position="134"/>
    </location>
</feature>
<dbReference type="Proteomes" id="UP000298390">
    <property type="component" value="Unassembled WGS sequence"/>
</dbReference>
<feature type="region of interest" description="Disordered" evidence="2">
    <location>
        <begin position="308"/>
        <end position="327"/>
    </location>
</feature>
<feature type="compositionally biased region" description="Low complexity" evidence="2">
    <location>
        <begin position="473"/>
        <end position="490"/>
    </location>
</feature>
<dbReference type="Gene3D" id="3.30.460.20">
    <property type="entry name" value="CorA soluble domain-like"/>
    <property type="match status" value="1"/>
</dbReference>
<dbReference type="Pfam" id="PF06102">
    <property type="entry name" value="RRP36"/>
    <property type="match status" value="1"/>
</dbReference>
<feature type="compositionally biased region" description="Basic and acidic residues" evidence="2">
    <location>
        <begin position="26"/>
        <end position="38"/>
    </location>
</feature>
<feature type="compositionally biased region" description="Basic residues" evidence="2">
    <location>
        <begin position="679"/>
        <end position="688"/>
    </location>
</feature>
<dbReference type="GO" id="GO:0010961">
    <property type="term" value="P:intracellular magnesium ion homeostasis"/>
    <property type="evidence" value="ECO:0007669"/>
    <property type="project" value="TreeGrafter"/>
</dbReference>
<feature type="compositionally biased region" description="Basic residues" evidence="2">
    <location>
        <begin position="358"/>
        <end position="370"/>
    </location>
</feature>
<feature type="compositionally biased region" description="Low complexity" evidence="2">
    <location>
        <begin position="53"/>
        <end position="62"/>
    </location>
</feature>
<comment type="caution">
    <text evidence="4">The sequence shown here is derived from an EMBL/GenBank/DDBJ whole genome shotgun (WGS) entry which is preliminary data.</text>
</comment>
<sequence>MPRRPRPASRRPPVLAEQHPLPSRVKPQEPGKEKREFARQLQQFDELGESEASEASGSESEGFFQQEEDEDPASLDDGSDDDIEDDVLEELDVDGARVAQWVDDEEVEDISEEESDAESSASEEEAEPTYRAEDALASLSFGALRKAQRELARASAFDTGDSDSNLDEDEDEVEQAPSRYDPKGKAKEVEEPRKPKKDIPKRPHKHAPTEVTSKKPVARKKPAVEGEKAVDKRFRAQYGFLANLHTQEMQTLKDNLKRARKLLVNSPKHLREEREQEVQRLERAYKRAESMVSKDRREKIEQEALEKVAQEEKQKQKAGKGAWYMKDSDKKDLLLRAKYEALAASGGRRAVRKAIDRRQKKAGQKEKKSRPFAPGSSGVPQRKRSGAAHGDDSQRSEKRRRMSATVDAVPGRPESSSTDRTAALAESSPYSLETAEAIGLVPETQTVDHLSLGEQDNQDIYRGGPPPAPPRSPSIRSQSSSSSSSSSASSVFGGRLGAISAVVEHAIATWARAWASSSSLSTTSSSSSSSSSSQSLRTLARSLATRTRRRRPSVADVHNRRSEREIAARIRAREEWRYVPRSFDLYVPNPLDPDVLGKEGRPGPGAEDRHFIHTDSLPLIIAQLGAALKGNERARRARTETIAPEHRVPSPPMLHHHYMMPEDFISSASSSTQEPTAPRRARKGKKRATALPTATPMSHASSSATEPGDAEKAWWLDISSPTWEDMRAIGKVCCAQSCPSYSYLMTAKLLHLHPLTLEDILQQDPREKLEVFPRLGYYFVVFRAIESMKTRERLRALHNPRDNSVSSASPMEEAIVGEVNVYLIVFREGICSVRRQLPSGTLHTDSLLKFHFSDIGEHVDRVRKKILKLSQSVNMSSDWIAHGVMDSIVDSFFPFLEGVEKEVANMESLLVSEDVTRDPAATNPPPPPADIPTKPNLEKVVTHDTNENPDASSITVTEKTRETLKTVERKTQFALPTGWRFHLRGLKRSVLGFYRHFRVVFRHTPTAKTTNTVHRMAKTRRLVTSLTRVLAHKSEVVAQLQKRLLTVGGGLGHGTKHDHDVYVYMGDVQDHILTLQQSLVHYERVLSTSQPTYLSHLRLSLSQAQSGTDTALVTLTTVSMGVLLVQTLIGLFSMNTQVPANSLAGNRFYVFGIVISLASVILFVYANFVRLWWKWSKRRRWRSGPALTQ</sequence>
<dbReference type="PANTHER" id="PTHR21535:SF90">
    <property type="entry name" value="CORA METAL ION TRANSPORTER"/>
    <property type="match status" value="1"/>
</dbReference>
<keyword evidence="3" id="KW-1133">Transmembrane helix</keyword>
<dbReference type="AlphaFoldDB" id="A0A4Y9Z183"/>
<dbReference type="EMBL" id="SEKV01000062">
    <property type="protein sequence ID" value="TFY67149.1"/>
    <property type="molecule type" value="Genomic_DNA"/>
</dbReference>
<feature type="transmembrane region" description="Helical" evidence="3">
    <location>
        <begin position="1149"/>
        <end position="1173"/>
    </location>
</feature>
<feature type="compositionally biased region" description="Acidic residues" evidence="2">
    <location>
        <begin position="66"/>
        <end position="93"/>
    </location>
</feature>
<feature type="region of interest" description="Disordered" evidence="2">
    <location>
        <begin position="344"/>
        <end position="440"/>
    </location>
</feature>
<keyword evidence="1" id="KW-0175">Coiled coil</keyword>